<protein>
    <submittedName>
        <fullName evidence="9">Sapep family Mn(2+)-dependent dipeptidase</fullName>
        <ecNumber evidence="9">3.4.13.-</ecNumber>
    </submittedName>
</protein>
<keyword evidence="7 9" id="KW-0224">Dipeptidase</keyword>
<dbReference type="NCBIfam" id="TIGR01887">
    <property type="entry name" value="dipeptidaselike"/>
    <property type="match status" value="1"/>
</dbReference>
<reference evidence="9" key="1">
    <citation type="submission" date="2020-10" db="EMBL/GenBank/DDBJ databases">
        <authorList>
            <person name="Gilroy R."/>
        </authorList>
    </citation>
    <scope>NUCLEOTIDE SEQUENCE</scope>
    <source>
        <strain evidence="9">C6-149</strain>
    </source>
</reference>
<proteinExistence type="inferred from homology"/>
<comment type="cofactor">
    <cofactor evidence="1">
        <name>Zn(2+)</name>
        <dbReference type="ChEBI" id="CHEBI:29105"/>
    </cofactor>
</comment>
<keyword evidence="8" id="KW-0482">Metalloprotease</keyword>
<keyword evidence="4" id="KW-0479">Metal-binding</keyword>
<comment type="caution">
    <text evidence="9">The sequence shown here is derived from an EMBL/GenBank/DDBJ whole genome shotgun (WGS) entry which is preliminary data.</text>
</comment>
<gene>
    <name evidence="9" type="ORF">IAA89_02475</name>
</gene>
<dbReference type="EC" id="3.4.13.-" evidence="9"/>
<dbReference type="GO" id="GO:0008270">
    <property type="term" value="F:zinc ion binding"/>
    <property type="evidence" value="ECO:0007669"/>
    <property type="project" value="InterPro"/>
</dbReference>
<evidence type="ECO:0000313" key="9">
    <source>
        <dbReference type="EMBL" id="MBO8441293.1"/>
    </source>
</evidence>
<evidence type="ECO:0000256" key="7">
    <source>
        <dbReference type="ARBA" id="ARBA00022997"/>
    </source>
</evidence>
<evidence type="ECO:0000256" key="8">
    <source>
        <dbReference type="ARBA" id="ARBA00023049"/>
    </source>
</evidence>
<dbReference type="SUPFAM" id="SSF53187">
    <property type="entry name" value="Zn-dependent exopeptidases"/>
    <property type="match status" value="1"/>
</dbReference>
<dbReference type="GO" id="GO:0006508">
    <property type="term" value="P:proteolysis"/>
    <property type="evidence" value="ECO:0007669"/>
    <property type="project" value="UniProtKB-KW"/>
</dbReference>
<dbReference type="GO" id="GO:0008237">
    <property type="term" value="F:metallopeptidase activity"/>
    <property type="evidence" value="ECO:0007669"/>
    <property type="project" value="UniProtKB-KW"/>
</dbReference>
<evidence type="ECO:0000256" key="3">
    <source>
        <dbReference type="ARBA" id="ARBA00022670"/>
    </source>
</evidence>
<dbReference type="Gene3D" id="3.40.630.10">
    <property type="entry name" value="Zn peptidases"/>
    <property type="match status" value="1"/>
</dbReference>
<evidence type="ECO:0000256" key="6">
    <source>
        <dbReference type="ARBA" id="ARBA00022833"/>
    </source>
</evidence>
<dbReference type="GO" id="GO:0006526">
    <property type="term" value="P:L-arginine biosynthetic process"/>
    <property type="evidence" value="ECO:0007669"/>
    <property type="project" value="TreeGrafter"/>
</dbReference>
<feature type="non-terminal residue" evidence="9">
    <location>
        <position position="300"/>
    </location>
</feature>
<evidence type="ECO:0000256" key="1">
    <source>
        <dbReference type="ARBA" id="ARBA00001947"/>
    </source>
</evidence>
<dbReference type="Pfam" id="PF01546">
    <property type="entry name" value="Peptidase_M20"/>
    <property type="match status" value="1"/>
</dbReference>
<sequence length="300" mass="33561">MDWDQQTKKYQSSLLDDLTKLLKIKSVRNENEISKEYPVSKGPTKALDYFLQLAKRDGFQVYKVDNTVGYIEYGNLQSTETLAILAHVDVMPAGKEWDTDPFIPQIKNDRLYARGALDDKGPGMAAYYGLKIVKDLKLPLKRKIHFVIGTDEESNWLGMNNYLKKVGEPTLGFSPDAEFPLINGEKGICTFTVSFPQQEKTTSGSKIIKFISGERVNMVPAHAEAIIQSSFLSDIEKQFNSFVQSNPIDGFVKQINDQKILLHVIGKAAHGAFPETGINAGTYLAKFLSTIVDVDLINFI</sequence>
<dbReference type="InterPro" id="IPR002933">
    <property type="entry name" value="Peptidase_M20"/>
</dbReference>
<dbReference type="InterPro" id="IPR010964">
    <property type="entry name" value="M20A_pepV-rel"/>
</dbReference>
<dbReference type="InterPro" id="IPR050072">
    <property type="entry name" value="Peptidase_M20A"/>
</dbReference>
<dbReference type="InterPro" id="IPR036264">
    <property type="entry name" value="Bact_exopeptidase_dim_dom"/>
</dbReference>
<name>A0A9D9E6T9_9LACO</name>
<dbReference type="GO" id="GO:0016805">
    <property type="term" value="F:dipeptidase activity"/>
    <property type="evidence" value="ECO:0007669"/>
    <property type="project" value="UniProtKB-KW"/>
</dbReference>
<dbReference type="EMBL" id="JADIMP010000048">
    <property type="protein sequence ID" value="MBO8441293.1"/>
    <property type="molecule type" value="Genomic_DNA"/>
</dbReference>
<keyword evidence="5 9" id="KW-0378">Hydrolase</keyword>
<evidence type="ECO:0000256" key="4">
    <source>
        <dbReference type="ARBA" id="ARBA00022723"/>
    </source>
</evidence>
<dbReference type="PANTHER" id="PTHR43808">
    <property type="entry name" value="ACETYLORNITHINE DEACETYLASE"/>
    <property type="match status" value="1"/>
</dbReference>
<evidence type="ECO:0000256" key="5">
    <source>
        <dbReference type="ARBA" id="ARBA00022801"/>
    </source>
</evidence>
<organism evidence="9 10">
    <name type="scientific">Candidatus Gallilactobacillus intestinavium</name>
    <dbReference type="NCBI Taxonomy" id="2840838"/>
    <lineage>
        <taxon>Bacteria</taxon>
        <taxon>Bacillati</taxon>
        <taxon>Bacillota</taxon>
        <taxon>Bacilli</taxon>
        <taxon>Lactobacillales</taxon>
        <taxon>Lactobacillaceae</taxon>
        <taxon>Lactobacillaceae incertae sedis</taxon>
        <taxon>Candidatus Gallilactobacillus</taxon>
    </lineage>
</organism>
<reference evidence="9" key="2">
    <citation type="journal article" date="2021" name="PeerJ">
        <title>Extensive microbial diversity within the chicken gut microbiome revealed by metagenomics and culture.</title>
        <authorList>
            <person name="Gilroy R."/>
            <person name="Ravi A."/>
            <person name="Getino M."/>
            <person name="Pursley I."/>
            <person name="Horton D.L."/>
            <person name="Alikhan N.F."/>
            <person name="Baker D."/>
            <person name="Gharbi K."/>
            <person name="Hall N."/>
            <person name="Watson M."/>
            <person name="Adriaenssens E.M."/>
            <person name="Foster-Nyarko E."/>
            <person name="Jarju S."/>
            <person name="Secka A."/>
            <person name="Antonio M."/>
            <person name="Oren A."/>
            <person name="Chaudhuri R.R."/>
            <person name="La Ragione R."/>
            <person name="Hildebrand F."/>
            <person name="Pallen M.J."/>
        </authorList>
    </citation>
    <scope>NUCLEOTIDE SEQUENCE</scope>
    <source>
        <strain evidence="9">C6-149</strain>
    </source>
</reference>
<dbReference type="SUPFAM" id="SSF55031">
    <property type="entry name" value="Bacterial exopeptidase dimerisation domain"/>
    <property type="match status" value="1"/>
</dbReference>
<comment type="similarity">
    <text evidence="2">Belongs to the peptidase M20A family.</text>
</comment>
<evidence type="ECO:0000313" key="10">
    <source>
        <dbReference type="Proteomes" id="UP000823614"/>
    </source>
</evidence>
<keyword evidence="3" id="KW-0645">Protease</keyword>
<dbReference type="AlphaFoldDB" id="A0A9D9E6T9"/>
<dbReference type="GO" id="GO:0008777">
    <property type="term" value="F:acetylornithine deacetylase activity"/>
    <property type="evidence" value="ECO:0007669"/>
    <property type="project" value="TreeGrafter"/>
</dbReference>
<dbReference type="Proteomes" id="UP000823614">
    <property type="component" value="Unassembled WGS sequence"/>
</dbReference>
<dbReference type="PANTHER" id="PTHR43808:SF31">
    <property type="entry name" value="N-ACETYL-L-CITRULLINE DEACETYLASE"/>
    <property type="match status" value="1"/>
</dbReference>
<accession>A0A9D9E6T9</accession>
<keyword evidence="6" id="KW-0862">Zinc</keyword>
<evidence type="ECO:0000256" key="2">
    <source>
        <dbReference type="ARBA" id="ARBA00006247"/>
    </source>
</evidence>